<accession>A0A8A1MMS8</accession>
<dbReference type="VEuPathDB" id="FungiDB:I7I51_06230"/>
<dbReference type="AlphaFoldDB" id="A0A8A1MMS8"/>
<evidence type="ECO:0000313" key="2">
    <source>
        <dbReference type="Proteomes" id="UP000663671"/>
    </source>
</evidence>
<name>A0A8A1MMS8_AJECA</name>
<gene>
    <name evidence="1" type="ORF">I7I51_06230</name>
</gene>
<evidence type="ECO:0000313" key="1">
    <source>
        <dbReference type="EMBL" id="QSS65387.1"/>
    </source>
</evidence>
<dbReference type="OrthoDB" id="10433333at2759"/>
<organism evidence="1 2">
    <name type="scientific">Ajellomyces capsulatus</name>
    <name type="common">Darling's disease fungus</name>
    <name type="synonym">Histoplasma capsulatum</name>
    <dbReference type="NCBI Taxonomy" id="5037"/>
    <lineage>
        <taxon>Eukaryota</taxon>
        <taxon>Fungi</taxon>
        <taxon>Dikarya</taxon>
        <taxon>Ascomycota</taxon>
        <taxon>Pezizomycotina</taxon>
        <taxon>Eurotiomycetes</taxon>
        <taxon>Eurotiomycetidae</taxon>
        <taxon>Onygenales</taxon>
        <taxon>Ajellomycetaceae</taxon>
        <taxon>Histoplasma</taxon>
    </lineage>
</organism>
<dbReference type="Proteomes" id="UP000663671">
    <property type="component" value="Chromosome 3"/>
</dbReference>
<sequence length="51" mass="5992">MAWSYTEQDEPTKEGMLVYDSLTQARVFEAHFFLCGEWEQVVPPPTRHPVH</sequence>
<proteinExistence type="predicted"/>
<dbReference type="EMBL" id="CP069115">
    <property type="protein sequence ID" value="QSS65387.1"/>
    <property type="molecule type" value="Genomic_DNA"/>
</dbReference>
<protein>
    <submittedName>
        <fullName evidence="1">Uncharacterized protein</fullName>
    </submittedName>
</protein>
<reference evidence="1" key="1">
    <citation type="submission" date="2021-01" db="EMBL/GenBank/DDBJ databases">
        <title>Chromosome-level genome assembly of a human fungal pathogen reveals clustering of transcriptionally co-regulated genes.</title>
        <authorList>
            <person name="Voorhies M."/>
            <person name="Cohen S."/>
            <person name="Shea T.P."/>
            <person name="Petrus S."/>
            <person name="Munoz J.F."/>
            <person name="Poplawski S."/>
            <person name="Goldman W.E."/>
            <person name="Michael T."/>
            <person name="Cuomo C.A."/>
            <person name="Sil A."/>
            <person name="Beyhan S."/>
        </authorList>
    </citation>
    <scope>NUCLEOTIDE SEQUENCE</scope>
    <source>
        <strain evidence="1">WU24</strain>
    </source>
</reference>